<dbReference type="Proteomes" id="UP001185331">
    <property type="component" value="Unassembled WGS sequence"/>
</dbReference>
<dbReference type="RefSeq" id="WP_309852915.1">
    <property type="nucleotide sequence ID" value="NZ_JAVDQJ010000004.1"/>
</dbReference>
<proteinExistence type="predicted"/>
<evidence type="ECO:0000313" key="1">
    <source>
        <dbReference type="EMBL" id="MDR6218578.1"/>
    </source>
</evidence>
<comment type="caution">
    <text evidence="1">The sequence shown here is derived from an EMBL/GenBank/DDBJ whole genome shotgun (WGS) entry which is preliminary data.</text>
</comment>
<dbReference type="EMBL" id="JAVDQK010000005">
    <property type="protein sequence ID" value="MDR6218578.1"/>
    <property type="molecule type" value="Genomic_DNA"/>
</dbReference>
<dbReference type="AlphaFoldDB" id="A0AAE3XF52"/>
<protein>
    <submittedName>
        <fullName evidence="1">Uncharacterized protein</fullName>
    </submittedName>
</protein>
<organism evidence="1 2">
    <name type="scientific">Deinococcus soli</name>
    <name type="common">ex Cha et al. 2016</name>
    <dbReference type="NCBI Taxonomy" id="1309411"/>
    <lineage>
        <taxon>Bacteria</taxon>
        <taxon>Thermotogati</taxon>
        <taxon>Deinococcota</taxon>
        <taxon>Deinococci</taxon>
        <taxon>Deinococcales</taxon>
        <taxon>Deinococcaceae</taxon>
        <taxon>Deinococcus</taxon>
    </lineage>
</organism>
<evidence type="ECO:0000313" key="2">
    <source>
        <dbReference type="Proteomes" id="UP001185331"/>
    </source>
</evidence>
<accession>A0AAE3XF52</accession>
<sequence>MTCTMSARFPVYAGGDRHPALVGATHGRMDHSQTRGAFLPDGTPAGHFTECAAYLPGGALLSHTHSPGTYVDASDQAVTLISHQHLPAQPTDGHAATVIRQVLNATQAGADVTFTLLDDHVTAHSRFARAAIAADGHPVGELRYLCGRTGRTDLWFYPLSAETGPWGSEGPPNHDEGTAIAGLRFTYEDGQVRATYCLSLEHQREYGWAQAALRERHAQFVRRAATYAARARQLPDPPQYPPVRERAGGALLVTWTVTDDAGYITGVLTVESVAMGDARVHWQPKTFEPLTLPDGWDPTALDTAD</sequence>
<gene>
    <name evidence="1" type="ORF">J2Y00_002175</name>
</gene>
<name>A0AAE3XF52_9DEIO</name>
<reference evidence="1" key="1">
    <citation type="submission" date="2023-07" db="EMBL/GenBank/DDBJ databases">
        <title>Sorghum-associated microbial communities from plants grown in Nebraska, USA.</title>
        <authorList>
            <person name="Schachtman D."/>
        </authorList>
    </citation>
    <scope>NUCLEOTIDE SEQUENCE</scope>
    <source>
        <strain evidence="1">BE330</strain>
    </source>
</reference>